<dbReference type="EMBL" id="AMQM01000406">
    <property type="status" value="NOT_ANNOTATED_CDS"/>
    <property type="molecule type" value="Genomic_DNA"/>
</dbReference>
<dbReference type="EnsemblMetazoa" id="HelroT159881">
    <property type="protein sequence ID" value="HelroP159881"/>
    <property type="gene ID" value="HelroG159881"/>
</dbReference>
<evidence type="ECO:0000313" key="4">
    <source>
        <dbReference type="Proteomes" id="UP000015101"/>
    </source>
</evidence>
<feature type="transmembrane region" description="Helical" evidence="1">
    <location>
        <begin position="98"/>
        <end position="119"/>
    </location>
</feature>
<protein>
    <submittedName>
        <fullName evidence="2 3">Uncharacterized protein</fullName>
    </submittedName>
</protein>
<dbReference type="InParanoid" id="T1EPH6"/>
<dbReference type="Proteomes" id="UP000015101">
    <property type="component" value="Unassembled WGS sequence"/>
</dbReference>
<reference evidence="3" key="3">
    <citation type="submission" date="2015-06" db="UniProtKB">
        <authorList>
            <consortium name="EnsemblMetazoa"/>
        </authorList>
    </citation>
    <scope>IDENTIFICATION</scope>
</reference>
<dbReference type="KEGG" id="hro:HELRODRAFT_159881"/>
<proteinExistence type="predicted"/>
<sequence length="144" mass="15714">MDLCGSIQTAADVANKRIMYEDIKRAIGLILAKSVPIRSKTGKAPGGDSISPEVIKNRKGSPLKPLHAFFCLCWEQDHIPQEMRDANIITLYKNKGCLAISCLICLVILGGVGITNIGYSFTIVSRDERTPTAKTLIIRNGNNN</sequence>
<dbReference type="HOGENOM" id="CLU_1798515_0_0_1"/>
<organism evidence="3 4">
    <name type="scientific">Helobdella robusta</name>
    <name type="common">Californian leech</name>
    <dbReference type="NCBI Taxonomy" id="6412"/>
    <lineage>
        <taxon>Eukaryota</taxon>
        <taxon>Metazoa</taxon>
        <taxon>Spiralia</taxon>
        <taxon>Lophotrochozoa</taxon>
        <taxon>Annelida</taxon>
        <taxon>Clitellata</taxon>
        <taxon>Hirudinea</taxon>
        <taxon>Rhynchobdellida</taxon>
        <taxon>Glossiphoniidae</taxon>
        <taxon>Helobdella</taxon>
    </lineage>
</organism>
<gene>
    <name evidence="3" type="primary">20198476</name>
    <name evidence="2" type="ORF">HELRODRAFT_159881</name>
</gene>
<dbReference type="GeneID" id="20198476"/>
<accession>T1EPH6</accession>
<dbReference type="CTD" id="20198476"/>
<dbReference type="RefSeq" id="XP_009009963.1">
    <property type="nucleotide sequence ID" value="XM_009011715.1"/>
</dbReference>
<dbReference type="AlphaFoldDB" id="T1EPH6"/>
<dbReference type="OrthoDB" id="10071239at2759"/>
<evidence type="ECO:0000313" key="3">
    <source>
        <dbReference type="EnsemblMetazoa" id="HelroP159881"/>
    </source>
</evidence>
<dbReference type="EMBL" id="KB095811">
    <property type="protein sequence ID" value="ESO13243.1"/>
    <property type="molecule type" value="Genomic_DNA"/>
</dbReference>
<reference evidence="4" key="1">
    <citation type="submission" date="2012-12" db="EMBL/GenBank/DDBJ databases">
        <authorList>
            <person name="Hellsten U."/>
            <person name="Grimwood J."/>
            <person name="Chapman J.A."/>
            <person name="Shapiro H."/>
            <person name="Aerts A."/>
            <person name="Otillar R.P."/>
            <person name="Terry A.Y."/>
            <person name="Boore J.L."/>
            <person name="Simakov O."/>
            <person name="Marletaz F."/>
            <person name="Cho S.-J."/>
            <person name="Edsinger-Gonzales E."/>
            <person name="Havlak P."/>
            <person name="Kuo D.-H."/>
            <person name="Larsson T."/>
            <person name="Lv J."/>
            <person name="Arendt D."/>
            <person name="Savage R."/>
            <person name="Osoegawa K."/>
            <person name="de Jong P."/>
            <person name="Lindberg D.R."/>
            <person name="Seaver E.C."/>
            <person name="Weisblat D.A."/>
            <person name="Putnam N.H."/>
            <person name="Grigoriev I.V."/>
            <person name="Rokhsar D.S."/>
        </authorList>
    </citation>
    <scope>NUCLEOTIDE SEQUENCE</scope>
</reference>
<reference evidence="2 4" key="2">
    <citation type="journal article" date="2013" name="Nature">
        <title>Insights into bilaterian evolution from three spiralian genomes.</title>
        <authorList>
            <person name="Simakov O."/>
            <person name="Marletaz F."/>
            <person name="Cho S.J."/>
            <person name="Edsinger-Gonzales E."/>
            <person name="Havlak P."/>
            <person name="Hellsten U."/>
            <person name="Kuo D.H."/>
            <person name="Larsson T."/>
            <person name="Lv J."/>
            <person name="Arendt D."/>
            <person name="Savage R."/>
            <person name="Osoegawa K."/>
            <person name="de Jong P."/>
            <person name="Grimwood J."/>
            <person name="Chapman J.A."/>
            <person name="Shapiro H."/>
            <person name="Aerts A."/>
            <person name="Otillar R.P."/>
            <person name="Terry A.Y."/>
            <person name="Boore J.L."/>
            <person name="Grigoriev I.V."/>
            <person name="Lindberg D.R."/>
            <person name="Seaver E.C."/>
            <person name="Weisblat D.A."/>
            <person name="Putnam N.H."/>
            <person name="Rokhsar D.S."/>
        </authorList>
    </citation>
    <scope>NUCLEOTIDE SEQUENCE</scope>
</reference>
<evidence type="ECO:0000313" key="2">
    <source>
        <dbReference type="EMBL" id="ESO13243.1"/>
    </source>
</evidence>
<keyword evidence="1" id="KW-0812">Transmembrane</keyword>
<keyword evidence="1" id="KW-0472">Membrane</keyword>
<keyword evidence="1" id="KW-1133">Transmembrane helix</keyword>
<evidence type="ECO:0000256" key="1">
    <source>
        <dbReference type="SAM" id="Phobius"/>
    </source>
</evidence>
<keyword evidence="4" id="KW-1185">Reference proteome</keyword>
<name>T1EPH6_HELRO</name>